<feature type="region of interest" description="Disordered" evidence="13">
    <location>
        <begin position="33"/>
        <end position="55"/>
    </location>
</feature>
<protein>
    <recommendedName>
        <fullName evidence="12">ATP synthase complex subunit 8</fullName>
    </recommendedName>
</protein>
<evidence type="ECO:0000256" key="14">
    <source>
        <dbReference type="SAM" id="Phobius"/>
    </source>
</evidence>
<keyword evidence="11" id="KW-0066">ATP synthesis</keyword>
<dbReference type="EMBL" id="KJ643142">
    <property type="protein sequence ID" value="AID52465.1"/>
    <property type="molecule type" value="Genomic_DNA"/>
</dbReference>
<evidence type="ECO:0000256" key="12">
    <source>
        <dbReference type="RuleBase" id="RU003661"/>
    </source>
</evidence>
<keyword evidence="8 12" id="KW-0406">Ion transport</keyword>
<dbReference type="RefSeq" id="YP_009048839.1">
    <property type="nucleotide sequence ID" value="NC_024576.1"/>
</dbReference>
<dbReference type="GO" id="GO:0015986">
    <property type="term" value="P:proton motive force-driven ATP synthesis"/>
    <property type="evidence" value="ECO:0007669"/>
    <property type="project" value="InterPro"/>
</dbReference>
<evidence type="ECO:0000256" key="1">
    <source>
        <dbReference type="ARBA" id="ARBA00004304"/>
    </source>
</evidence>
<evidence type="ECO:0000256" key="5">
    <source>
        <dbReference type="ARBA" id="ARBA00022692"/>
    </source>
</evidence>
<dbReference type="PANTHER" id="PTHR39937">
    <property type="entry name" value="ATP SYNTHASE PROTEIN 8"/>
    <property type="match status" value="1"/>
</dbReference>
<comment type="subcellular location">
    <subcellularLocation>
        <location evidence="1 12">Mitochondrion membrane</location>
        <topology evidence="1 12">Single-pass membrane protein</topology>
    </subcellularLocation>
</comment>
<evidence type="ECO:0000313" key="15">
    <source>
        <dbReference type="EMBL" id="AID52465.1"/>
    </source>
</evidence>
<geneLocation type="mitochondrion" evidence="15"/>
<dbReference type="InterPro" id="IPR050635">
    <property type="entry name" value="ATPase_protein_8"/>
</dbReference>
<evidence type="ECO:0000256" key="8">
    <source>
        <dbReference type="ARBA" id="ARBA00023065"/>
    </source>
</evidence>
<dbReference type="GO" id="GO:0031966">
    <property type="term" value="C:mitochondrial membrane"/>
    <property type="evidence" value="ECO:0007669"/>
    <property type="project" value="UniProtKB-SubCell"/>
</dbReference>
<keyword evidence="4 12" id="KW-0138">CF(0)</keyword>
<dbReference type="InterPro" id="IPR001421">
    <property type="entry name" value="ATP8_metazoa"/>
</dbReference>
<sequence length="55" mass="6291">MPQLNPAPWLLILLLSWTVVLLIFKTKILSSASYSTPSAPDLSTRHTTPWNWPWT</sequence>
<dbReference type="PANTHER" id="PTHR39937:SF1">
    <property type="entry name" value="ATP SYNTHASE PROTEIN 8"/>
    <property type="match status" value="1"/>
</dbReference>
<organism evidence="15">
    <name type="scientific">Plestiodon elegans</name>
    <dbReference type="NCBI Taxonomy" id="463522"/>
    <lineage>
        <taxon>Eukaryota</taxon>
        <taxon>Metazoa</taxon>
        <taxon>Chordata</taxon>
        <taxon>Craniata</taxon>
        <taxon>Vertebrata</taxon>
        <taxon>Euteleostomi</taxon>
        <taxon>Lepidosauria</taxon>
        <taxon>Squamata</taxon>
        <taxon>Bifurcata</taxon>
        <taxon>Unidentata</taxon>
        <taxon>Scinciformata</taxon>
        <taxon>Scincidae</taxon>
        <taxon>Scincinae</taxon>
        <taxon>Plestiodon</taxon>
    </lineage>
</organism>
<evidence type="ECO:0000256" key="7">
    <source>
        <dbReference type="ARBA" id="ARBA00022989"/>
    </source>
</evidence>
<dbReference type="AlphaFoldDB" id="A0A068ERB8"/>
<keyword evidence="9 12" id="KW-0496">Mitochondrion</keyword>
<keyword evidence="7 14" id="KW-1133">Transmembrane helix</keyword>
<evidence type="ECO:0000256" key="3">
    <source>
        <dbReference type="ARBA" id="ARBA00022448"/>
    </source>
</evidence>
<evidence type="ECO:0000256" key="2">
    <source>
        <dbReference type="ARBA" id="ARBA00008892"/>
    </source>
</evidence>
<dbReference type="GO" id="GO:0045259">
    <property type="term" value="C:proton-transporting ATP synthase complex"/>
    <property type="evidence" value="ECO:0007669"/>
    <property type="project" value="UniProtKB-KW"/>
</dbReference>
<feature type="compositionally biased region" description="Polar residues" evidence="13">
    <location>
        <begin position="45"/>
        <end position="55"/>
    </location>
</feature>
<evidence type="ECO:0000256" key="6">
    <source>
        <dbReference type="ARBA" id="ARBA00022781"/>
    </source>
</evidence>
<gene>
    <name evidence="15" type="primary">ATP8</name>
</gene>
<evidence type="ECO:0000256" key="13">
    <source>
        <dbReference type="SAM" id="MobiDB-lite"/>
    </source>
</evidence>
<evidence type="ECO:0000256" key="4">
    <source>
        <dbReference type="ARBA" id="ARBA00022547"/>
    </source>
</evidence>
<reference evidence="15" key="1">
    <citation type="journal article" date="2014" name="Mitochondrial DNA">
        <title>Complete mitochondrial genome of Eumeces elegans (Squamata: Scincidae).</title>
        <authorList>
            <person name="Song T."/>
            <person name="Zhang C."/>
            <person name="Huang X."/>
            <person name="Zhang B."/>
        </authorList>
    </citation>
    <scope>NUCLEOTIDE SEQUENCE</scope>
</reference>
<dbReference type="GO" id="GO:0015078">
    <property type="term" value="F:proton transmembrane transporter activity"/>
    <property type="evidence" value="ECO:0007669"/>
    <property type="project" value="InterPro"/>
</dbReference>
<feature type="transmembrane region" description="Helical" evidence="14">
    <location>
        <begin position="6"/>
        <end position="24"/>
    </location>
</feature>
<comment type="similarity">
    <text evidence="2 12">Belongs to the ATPase protein 8 family.</text>
</comment>
<evidence type="ECO:0000256" key="11">
    <source>
        <dbReference type="ARBA" id="ARBA00023310"/>
    </source>
</evidence>
<keyword evidence="6 12" id="KW-0375">Hydrogen ion transport</keyword>
<name>A0A068ERB8_9SAUR</name>
<evidence type="ECO:0000256" key="10">
    <source>
        <dbReference type="ARBA" id="ARBA00023136"/>
    </source>
</evidence>
<dbReference type="GeneID" id="19908951"/>
<keyword evidence="10 14" id="KW-0472">Membrane</keyword>
<evidence type="ECO:0000256" key="9">
    <source>
        <dbReference type="ARBA" id="ARBA00023128"/>
    </source>
</evidence>
<keyword evidence="5 12" id="KW-0812">Transmembrane</keyword>
<accession>A0A068ERB8</accession>
<dbReference type="Pfam" id="PF00895">
    <property type="entry name" value="ATP-synt_8"/>
    <property type="match status" value="1"/>
</dbReference>
<dbReference type="CTD" id="4509"/>
<keyword evidence="3 12" id="KW-0813">Transport</keyword>
<proteinExistence type="inferred from homology"/>